<evidence type="ECO:0000313" key="1">
    <source>
        <dbReference type="EMBL" id="CAB4133367.1"/>
    </source>
</evidence>
<name>A0A6J5LJW5_9CAUD</name>
<dbReference type="Gene3D" id="2.30.30.100">
    <property type="match status" value="1"/>
</dbReference>
<sequence length="103" mass="11521">MLVSKKYDESDIVSFRLVNGDEIVARIVSEDDNNFKLERPCTVLPSQQGIGLMQSMFTADPDLKVTVSKQHVIMHSPTIDAMQKHYLKTTTGIEPITRGSIIT</sequence>
<organism evidence="1">
    <name type="scientific">uncultured Caudovirales phage</name>
    <dbReference type="NCBI Taxonomy" id="2100421"/>
    <lineage>
        <taxon>Viruses</taxon>
        <taxon>Duplodnaviria</taxon>
        <taxon>Heunggongvirae</taxon>
        <taxon>Uroviricota</taxon>
        <taxon>Caudoviricetes</taxon>
        <taxon>Peduoviridae</taxon>
        <taxon>Maltschvirus</taxon>
        <taxon>Maltschvirus maltsch</taxon>
    </lineage>
</organism>
<gene>
    <name evidence="1" type="ORF">UFOVP257_157</name>
</gene>
<protein>
    <submittedName>
        <fullName evidence="1">Uncharacterized protein</fullName>
    </submittedName>
</protein>
<proteinExistence type="predicted"/>
<reference evidence="1" key="1">
    <citation type="submission" date="2020-04" db="EMBL/GenBank/DDBJ databases">
        <authorList>
            <person name="Chiriac C."/>
            <person name="Salcher M."/>
            <person name="Ghai R."/>
            <person name="Kavagutti S V."/>
        </authorList>
    </citation>
    <scope>NUCLEOTIDE SEQUENCE</scope>
</reference>
<dbReference type="EMBL" id="LR796274">
    <property type="protein sequence ID" value="CAB4133367.1"/>
    <property type="molecule type" value="Genomic_DNA"/>
</dbReference>
<accession>A0A6J5LJW5</accession>